<gene>
    <name evidence="12" type="ORF">FA15DRAFT_674019</name>
</gene>
<dbReference type="InterPro" id="IPR036038">
    <property type="entry name" value="Aminotransferase-like"/>
</dbReference>
<evidence type="ECO:0000256" key="8">
    <source>
        <dbReference type="PIRSR" id="PIRSR006468-1"/>
    </source>
</evidence>
<sequence>MSLTVLRSLRGAQRTRTCATFARVRFMSADSSSSSLADLDSSRLEIVSNTNPGTPPPSSSLKFGHTFTDHMLTIPWNVVSGWGTPRIQPYGPLALEPSCTVLHYAQTIFEGLKAYRQENGKVTLFRPDMNMKRMNTSAQRIALPTFNGEELLELIKKLIQIDKSWIPKEPGHSLYVRPTLIGTQKAVGVGPPNEALLFVILSPVGPYYPNGFKPVSLYGTTEYVRASPGGTGAFKLGVNYAPGILPQKQAADLGYAQNLWLHGPEHYLTEVGTMNLFVVFRDPSSGTLELVTPPLDGMILPGVTRNSVLSLARQHSTGEYTVAELPEKIKVSERPVTMAEVKEASENGTLVEMFGAGTAAVISPVDRIGYLGKDVLIPTGKDGMGPVSRAIWKELVGRQTGEIPSDWSVEI</sequence>
<dbReference type="InterPro" id="IPR005786">
    <property type="entry name" value="B_amino_transII"/>
</dbReference>
<dbReference type="PIRSF" id="PIRSF006468">
    <property type="entry name" value="BCAT1"/>
    <property type="match status" value="1"/>
</dbReference>
<dbReference type="Proteomes" id="UP000307440">
    <property type="component" value="Unassembled WGS sequence"/>
</dbReference>
<dbReference type="PANTHER" id="PTHR11825:SF44">
    <property type="entry name" value="BRANCHED-CHAIN-AMINO-ACID AMINOTRANSFERASE"/>
    <property type="match status" value="1"/>
</dbReference>
<dbReference type="OrthoDB" id="1732691at2759"/>
<feature type="modified residue" description="N6-(pyridoxal phosphate)lysine" evidence="8">
    <location>
        <position position="235"/>
    </location>
</feature>
<dbReference type="FunFam" id="3.20.10.10:FF:000004">
    <property type="entry name" value="Branched-chain-amino-acid aminotransferase"/>
    <property type="match status" value="1"/>
</dbReference>
<evidence type="ECO:0000256" key="2">
    <source>
        <dbReference type="ARBA" id="ARBA00009320"/>
    </source>
</evidence>
<evidence type="ECO:0000313" key="13">
    <source>
        <dbReference type="Proteomes" id="UP000307440"/>
    </source>
</evidence>
<evidence type="ECO:0000256" key="4">
    <source>
        <dbReference type="ARBA" id="ARBA00022605"/>
    </source>
</evidence>
<evidence type="ECO:0000256" key="10">
    <source>
        <dbReference type="RuleBase" id="RU004516"/>
    </source>
</evidence>
<keyword evidence="6 10" id="KW-0663">Pyridoxal phosphate</keyword>
<dbReference type="AlphaFoldDB" id="A0A5C3KIM1"/>
<evidence type="ECO:0000256" key="11">
    <source>
        <dbReference type="RuleBase" id="RU004517"/>
    </source>
</evidence>
<keyword evidence="13" id="KW-1185">Reference proteome</keyword>
<dbReference type="InterPro" id="IPR001544">
    <property type="entry name" value="Aminotrans_IV"/>
</dbReference>
<dbReference type="InterPro" id="IPR043132">
    <property type="entry name" value="BCAT-like_C"/>
</dbReference>
<dbReference type="GO" id="GO:0052655">
    <property type="term" value="F:L-valine-2-oxoglutarate transaminase activity"/>
    <property type="evidence" value="ECO:0007669"/>
    <property type="project" value="RHEA"/>
</dbReference>
<evidence type="ECO:0000256" key="5">
    <source>
        <dbReference type="ARBA" id="ARBA00022679"/>
    </source>
</evidence>
<dbReference type="EMBL" id="ML210320">
    <property type="protein sequence ID" value="TFK19892.1"/>
    <property type="molecule type" value="Genomic_DNA"/>
</dbReference>
<dbReference type="Gene3D" id="3.30.470.10">
    <property type="match status" value="1"/>
</dbReference>
<evidence type="ECO:0000256" key="1">
    <source>
        <dbReference type="ARBA" id="ARBA00001933"/>
    </source>
</evidence>
<evidence type="ECO:0000313" key="12">
    <source>
        <dbReference type="EMBL" id="TFK19892.1"/>
    </source>
</evidence>
<protein>
    <recommendedName>
        <fullName evidence="11">Branched-chain-amino-acid aminotransferase</fullName>
        <ecNumber evidence="11">2.6.1.42</ecNumber>
    </recommendedName>
</protein>
<dbReference type="InterPro" id="IPR033939">
    <property type="entry name" value="BCAT_family"/>
</dbReference>
<keyword evidence="7 11" id="KW-0100">Branched-chain amino acid biosynthesis</keyword>
<dbReference type="PANTHER" id="PTHR11825">
    <property type="entry name" value="SUBGROUP IIII AMINOTRANSFERASE"/>
    <property type="match status" value="1"/>
</dbReference>
<comment type="catalytic activity">
    <reaction evidence="11">
        <text>L-leucine + 2-oxoglutarate = 4-methyl-2-oxopentanoate + L-glutamate</text>
        <dbReference type="Rhea" id="RHEA:18321"/>
        <dbReference type="ChEBI" id="CHEBI:16810"/>
        <dbReference type="ChEBI" id="CHEBI:17865"/>
        <dbReference type="ChEBI" id="CHEBI:29985"/>
        <dbReference type="ChEBI" id="CHEBI:57427"/>
        <dbReference type="EC" id="2.6.1.42"/>
    </reaction>
</comment>
<keyword evidence="3 11" id="KW-0032">Aminotransferase</keyword>
<evidence type="ECO:0000256" key="7">
    <source>
        <dbReference type="ARBA" id="ARBA00023304"/>
    </source>
</evidence>
<dbReference type="PROSITE" id="PS00770">
    <property type="entry name" value="AA_TRANSFER_CLASS_4"/>
    <property type="match status" value="1"/>
</dbReference>
<evidence type="ECO:0000256" key="6">
    <source>
        <dbReference type="ARBA" id="ARBA00022898"/>
    </source>
</evidence>
<dbReference type="NCBIfam" id="NF009897">
    <property type="entry name" value="PRK13357.1"/>
    <property type="match status" value="1"/>
</dbReference>
<comment type="catalytic activity">
    <reaction evidence="11">
        <text>L-valine + 2-oxoglutarate = 3-methyl-2-oxobutanoate + L-glutamate</text>
        <dbReference type="Rhea" id="RHEA:24813"/>
        <dbReference type="ChEBI" id="CHEBI:11851"/>
        <dbReference type="ChEBI" id="CHEBI:16810"/>
        <dbReference type="ChEBI" id="CHEBI:29985"/>
        <dbReference type="ChEBI" id="CHEBI:57762"/>
        <dbReference type="EC" id="2.6.1.42"/>
    </reaction>
</comment>
<comment type="cofactor">
    <cofactor evidence="1 10">
        <name>pyridoxal 5'-phosphate</name>
        <dbReference type="ChEBI" id="CHEBI:597326"/>
    </cofactor>
</comment>
<dbReference type="SUPFAM" id="SSF56752">
    <property type="entry name" value="D-aminoacid aminotransferase-like PLP-dependent enzymes"/>
    <property type="match status" value="1"/>
</dbReference>
<comment type="catalytic activity">
    <reaction evidence="11">
        <text>L-isoleucine + 2-oxoglutarate = (S)-3-methyl-2-oxopentanoate + L-glutamate</text>
        <dbReference type="Rhea" id="RHEA:24801"/>
        <dbReference type="ChEBI" id="CHEBI:16810"/>
        <dbReference type="ChEBI" id="CHEBI:29985"/>
        <dbReference type="ChEBI" id="CHEBI:35146"/>
        <dbReference type="ChEBI" id="CHEBI:58045"/>
        <dbReference type="EC" id="2.6.1.42"/>
    </reaction>
</comment>
<dbReference type="EC" id="2.6.1.42" evidence="11"/>
<dbReference type="Gene3D" id="3.20.10.10">
    <property type="entry name" value="D-amino Acid Aminotransferase, subunit A, domain 2"/>
    <property type="match status" value="1"/>
</dbReference>
<organism evidence="12 13">
    <name type="scientific">Coprinopsis marcescibilis</name>
    <name type="common">Agaric fungus</name>
    <name type="synonym">Psathyrella marcescibilis</name>
    <dbReference type="NCBI Taxonomy" id="230819"/>
    <lineage>
        <taxon>Eukaryota</taxon>
        <taxon>Fungi</taxon>
        <taxon>Dikarya</taxon>
        <taxon>Basidiomycota</taxon>
        <taxon>Agaricomycotina</taxon>
        <taxon>Agaricomycetes</taxon>
        <taxon>Agaricomycetidae</taxon>
        <taxon>Agaricales</taxon>
        <taxon>Agaricineae</taxon>
        <taxon>Psathyrellaceae</taxon>
        <taxon>Coprinopsis</taxon>
    </lineage>
</organism>
<comment type="similarity">
    <text evidence="2 9">Belongs to the class-IV pyridoxal-phosphate-dependent aminotransferase family.</text>
</comment>
<dbReference type="GO" id="GO:0009098">
    <property type="term" value="P:L-leucine biosynthetic process"/>
    <property type="evidence" value="ECO:0007669"/>
    <property type="project" value="TreeGrafter"/>
</dbReference>
<dbReference type="STRING" id="230819.A0A5C3KIM1"/>
<name>A0A5C3KIM1_COPMA</name>
<evidence type="ECO:0000256" key="3">
    <source>
        <dbReference type="ARBA" id="ARBA00022576"/>
    </source>
</evidence>
<accession>A0A5C3KIM1</accession>
<reference evidence="12 13" key="1">
    <citation type="journal article" date="2019" name="Nat. Ecol. Evol.">
        <title>Megaphylogeny resolves global patterns of mushroom evolution.</title>
        <authorList>
            <person name="Varga T."/>
            <person name="Krizsan K."/>
            <person name="Foldi C."/>
            <person name="Dima B."/>
            <person name="Sanchez-Garcia M."/>
            <person name="Sanchez-Ramirez S."/>
            <person name="Szollosi G.J."/>
            <person name="Szarkandi J.G."/>
            <person name="Papp V."/>
            <person name="Albert L."/>
            <person name="Andreopoulos W."/>
            <person name="Angelini C."/>
            <person name="Antonin V."/>
            <person name="Barry K.W."/>
            <person name="Bougher N.L."/>
            <person name="Buchanan P."/>
            <person name="Buyck B."/>
            <person name="Bense V."/>
            <person name="Catcheside P."/>
            <person name="Chovatia M."/>
            <person name="Cooper J."/>
            <person name="Damon W."/>
            <person name="Desjardin D."/>
            <person name="Finy P."/>
            <person name="Geml J."/>
            <person name="Haridas S."/>
            <person name="Hughes K."/>
            <person name="Justo A."/>
            <person name="Karasinski D."/>
            <person name="Kautmanova I."/>
            <person name="Kiss B."/>
            <person name="Kocsube S."/>
            <person name="Kotiranta H."/>
            <person name="LaButti K.M."/>
            <person name="Lechner B.E."/>
            <person name="Liimatainen K."/>
            <person name="Lipzen A."/>
            <person name="Lukacs Z."/>
            <person name="Mihaltcheva S."/>
            <person name="Morgado L.N."/>
            <person name="Niskanen T."/>
            <person name="Noordeloos M.E."/>
            <person name="Ohm R.A."/>
            <person name="Ortiz-Santana B."/>
            <person name="Ovrebo C."/>
            <person name="Racz N."/>
            <person name="Riley R."/>
            <person name="Savchenko A."/>
            <person name="Shiryaev A."/>
            <person name="Soop K."/>
            <person name="Spirin V."/>
            <person name="Szebenyi C."/>
            <person name="Tomsovsky M."/>
            <person name="Tulloss R.E."/>
            <person name="Uehling J."/>
            <person name="Grigoriev I.V."/>
            <person name="Vagvolgyi C."/>
            <person name="Papp T."/>
            <person name="Martin F.M."/>
            <person name="Miettinen O."/>
            <person name="Hibbett D.S."/>
            <person name="Nagy L.G."/>
        </authorList>
    </citation>
    <scope>NUCLEOTIDE SEQUENCE [LARGE SCALE GENOMIC DNA]</scope>
    <source>
        <strain evidence="12 13">CBS 121175</strain>
    </source>
</reference>
<keyword evidence="4 11" id="KW-0028">Amino-acid biosynthesis</keyword>
<keyword evidence="5 11" id="KW-0808">Transferase</keyword>
<dbReference type="GO" id="GO:0052654">
    <property type="term" value="F:L-leucine-2-oxoglutarate transaminase activity"/>
    <property type="evidence" value="ECO:0007669"/>
    <property type="project" value="RHEA"/>
</dbReference>
<dbReference type="GO" id="GO:0005739">
    <property type="term" value="C:mitochondrion"/>
    <property type="evidence" value="ECO:0007669"/>
    <property type="project" value="TreeGrafter"/>
</dbReference>
<dbReference type="FunFam" id="3.30.470.10:FF:000005">
    <property type="entry name" value="Branched-chain-amino-acid aminotransferase"/>
    <property type="match status" value="1"/>
</dbReference>
<dbReference type="CDD" id="cd01557">
    <property type="entry name" value="BCAT_beta_family"/>
    <property type="match status" value="1"/>
</dbReference>
<dbReference type="GO" id="GO:0009099">
    <property type="term" value="P:L-valine biosynthetic process"/>
    <property type="evidence" value="ECO:0007669"/>
    <property type="project" value="TreeGrafter"/>
</dbReference>
<evidence type="ECO:0000256" key="9">
    <source>
        <dbReference type="RuleBase" id="RU004106"/>
    </source>
</evidence>
<dbReference type="Pfam" id="PF01063">
    <property type="entry name" value="Aminotran_4"/>
    <property type="match status" value="1"/>
</dbReference>
<dbReference type="NCBIfam" id="TIGR01123">
    <property type="entry name" value="ilvE_II"/>
    <property type="match status" value="1"/>
</dbReference>
<dbReference type="InterPro" id="IPR018300">
    <property type="entry name" value="Aminotrans_IV_CS"/>
</dbReference>
<dbReference type="GO" id="GO:0052656">
    <property type="term" value="F:L-isoleucine-2-oxoglutarate transaminase activity"/>
    <property type="evidence" value="ECO:0007669"/>
    <property type="project" value="RHEA"/>
</dbReference>
<proteinExistence type="inferred from homology"/>
<dbReference type="InterPro" id="IPR043131">
    <property type="entry name" value="BCAT-like_N"/>
</dbReference>